<sequence>MTKKDQNAPLREQWQDLLRRVEKARRGTVEPSSESASPSDSTPSPIPATLEPFMRWLVENIDPDRHVLTEQEEKGWNALEDTSAMEGEQEKSEHPSPFFPPIDPLHLQRFMEHSDRIKAQQGHFQWQFDQLREAHKELAVEMEGLRYARKAAQSRANHASSLLSESSTQVRAMIRQVVDAALASFASHVPHLPLCSPLNHIPSSSMSSRSDEEHVYQKGVEEMERYLTHWDEILSSMLTHLEEKRSSDDDADRTSSSHGIASRASSLSRFYPEAQWRAQAMEMERLWSDARLRSLKRCPNDLPAPSEEALSMMEDEVKQKREERRVKVRKMESVITSKARTDLLNSFRVSTLTQASTQAQEQSSRYRQIEEMMRQLLDQARLAHGLVSVNASRLSEAIESAAALKSIMTEGGDGDCSQEKGAKTTKEEDKEWGWSFSREECGEEGDRIKWTNRDLDLDVSQAYSILNSLKDILDPPGMAWDEEE</sequence>
<evidence type="ECO:0000313" key="3">
    <source>
        <dbReference type="Proteomes" id="UP000267251"/>
    </source>
</evidence>
<dbReference type="EMBL" id="KZ987863">
    <property type="protein sequence ID" value="RKP14237.1"/>
    <property type="molecule type" value="Genomic_DNA"/>
</dbReference>
<feature type="compositionally biased region" description="Basic and acidic residues" evidence="1">
    <location>
        <begin position="244"/>
        <end position="255"/>
    </location>
</feature>
<dbReference type="Proteomes" id="UP000267251">
    <property type="component" value="Unassembled WGS sequence"/>
</dbReference>
<evidence type="ECO:0000313" key="2">
    <source>
        <dbReference type="EMBL" id="RKP14237.1"/>
    </source>
</evidence>
<protein>
    <submittedName>
        <fullName evidence="2">Uncharacterized protein</fullName>
    </submittedName>
</protein>
<name>A0A4P9Y5I8_9FUNG</name>
<reference evidence="3" key="1">
    <citation type="journal article" date="2018" name="Nat. Microbiol.">
        <title>Leveraging single-cell genomics to expand the fungal tree of life.</title>
        <authorList>
            <person name="Ahrendt S.R."/>
            <person name="Quandt C.A."/>
            <person name="Ciobanu D."/>
            <person name="Clum A."/>
            <person name="Salamov A."/>
            <person name="Andreopoulos B."/>
            <person name="Cheng J.F."/>
            <person name="Woyke T."/>
            <person name="Pelin A."/>
            <person name="Henrissat B."/>
            <person name="Reynolds N.K."/>
            <person name="Benny G.L."/>
            <person name="Smith M.E."/>
            <person name="James T.Y."/>
            <person name="Grigoriev I.V."/>
        </authorList>
    </citation>
    <scope>NUCLEOTIDE SEQUENCE [LARGE SCALE GENOMIC DNA]</scope>
</reference>
<proteinExistence type="predicted"/>
<feature type="region of interest" description="Disordered" evidence="1">
    <location>
        <begin position="410"/>
        <end position="431"/>
    </location>
</feature>
<keyword evidence="3" id="KW-1185">Reference proteome</keyword>
<feature type="compositionally biased region" description="Basic and acidic residues" evidence="1">
    <location>
        <begin position="13"/>
        <end position="28"/>
    </location>
</feature>
<dbReference type="AlphaFoldDB" id="A0A4P9Y5I8"/>
<feature type="region of interest" description="Disordered" evidence="1">
    <location>
        <begin position="244"/>
        <end position="264"/>
    </location>
</feature>
<organism evidence="2 3">
    <name type="scientific">Piptocephalis cylindrospora</name>
    <dbReference type="NCBI Taxonomy" id="1907219"/>
    <lineage>
        <taxon>Eukaryota</taxon>
        <taxon>Fungi</taxon>
        <taxon>Fungi incertae sedis</taxon>
        <taxon>Zoopagomycota</taxon>
        <taxon>Zoopagomycotina</taxon>
        <taxon>Zoopagomycetes</taxon>
        <taxon>Zoopagales</taxon>
        <taxon>Piptocephalidaceae</taxon>
        <taxon>Piptocephalis</taxon>
    </lineage>
</organism>
<gene>
    <name evidence="2" type="ORF">BJ684DRAFT_15418</name>
</gene>
<feature type="compositionally biased region" description="Low complexity" evidence="1">
    <location>
        <begin position="31"/>
        <end position="43"/>
    </location>
</feature>
<accession>A0A4P9Y5I8</accession>
<evidence type="ECO:0000256" key="1">
    <source>
        <dbReference type="SAM" id="MobiDB-lite"/>
    </source>
</evidence>
<feature type="compositionally biased region" description="Basic and acidic residues" evidence="1">
    <location>
        <begin position="417"/>
        <end position="431"/>
    </location>
</feature>
<feature type="region of interest" description="Disordered" evidence="1">
    <location>
        <begin position="1"/>
        <end position="49"/>
    </location>
</feature>
<dbReference type="OrthoDB" id="10599589at2759"/>